<organism evidence="1 2">
    <name type="scientific">Riccia sorocarpa</name>
    <dbReference type="NCBI Taxonomy" id="122646"/>
    <lineage>
        <taxon>Eukaryota</taxon>
        <taxon>Viridiplantae</taxon>
        <taxon>Streptophyta</taxon>
        <taxon>Embryophyta</taxon>
        <taxon>Marchantiophyta</taxon>
        <taxon>Marchantiopsida</taxon>
        <taxon>Marchantiidae</taxon>
        <taxon>Marchantiales</taxon>
        <taxon>Ricciaceae</taxon>
        <taxon>Riccia</taxon>
    </lineage>
</organism>
<evidence type="ECO:0000313" key="1">
    <source>
        <dbReference type="EMBL" id="KAL3697485.1"/>
    </source>
</evidence>
<proteinExistence type="predicted"/>
<dbReference type="PANTHER" id="PTHR35106:SF5">
    <property type="entry name" value="CARBOXYPEPTIDASE"/>
    <property type="match status" value="1"/>
</dbReference>
<dbReference type="AlphaFoldDB" id="A0ABD3I180"/>
<dbReference type="PANTHER" id="PTHR35106">
    <property type="entry name" value="BNAA07G25190D PROTEIN"/>
    <property type="match status" value="1"/>
</dbReference>
<protein>
    <submittedName>
        <fullName evidence="1">Uncharacterized protein</fullName>
    </submittedName>
</protein>
<accession>A0ABD3I180</accession>
<name>A0ABD3I180_9MARC</name>
<reference evidence="1 2" key="1">
    <citation type="submission" date="2024-09" db="EMBL/GenBank/DDBJ databases">
        <title>Chromosome-scale assembly of Riccia sorocarpa.</title>
        <authorList>
            <person name="Paukszto L."/>
        </authorList>
    </citation>
    <scope>NUCLEOTIDE SEQUENCE [LARGE SCALE GENOMIC DNA]</scope>
    <source>
        <strain evidence="1">LP-2024</strain>
        <tissue evidence="1">Aerial parts of the thallus</tissue>
    </source>
</reference>
<sequence length="171" mass="19033">MGPSSPSSRYRLNTNEMMETRAAQMWTAQHSASYMSCANFAVMGRQPVGELKSPLCRTWERVRRKSLSLTSENKVVSSLIVNAAGGKPSSTLRTCRNCKQQFDPETNHPRACRFHTAHFGGETKRKFESVYTGGTMNTIGGGEIVEYWHCCGNKDRFDPGCEAAPHASYDD</sequence>
<evidence type="ECO:0000313" key="2">
    <source>
        <dbReference type="Proteomes" id="UP001633002"/>
    </source>
</evidence>
<dbReference type="EMBL" id="JBJQOH010000002">
    <property type="protein sequence ID" value="KAL3697485.1"/>
    <property type="molecule type" value="Genomic_DNA"/>
</dbReference>
<gene>
    <name evidence="1" type="ORF">R1sor_011561</name>
</gene>
<keyword evidence="2" id="KW-1185">Reference proteome</keyword>
<dbReference type="Proteomes" id="UP001633002">
    <property type="component" value="Unassembled WGS sequence"/>
</dbReference>
<comment type="caution">
    <text evidence="1">The sequence shown here is derived from an EMBL/GenBank/DDBJ whole genome shotgun (WGS) entry which is preliminary data.</text>
</comment>